<feature type="transmembrane region" description="Helical" evidence="1">
    <location>
        <begin position="6"/>
        <end position="26"/>
    </location>
</feature>
<evidence type="ECO:0000313" key="3">
    <source>
        <dbReference type="Proteomes" id="UP000186868"/>
    </source>
</evidence>
<feature type="transmembrane region" description="Helical" evidence="1">
    <location>
        <begin position="71"/>
        <end position="94"/>
    </location>
</feature>
<accession>A0A1U7HHK0</accession>
<reference evidence="2 3" key="1">
    <citation type="submission" date="2016-11" db="EMBL/GenBank/DDBJ databases">
        <title>Draft Genome Sequences of Nine Cyanobacterial Strains from Diverse Habitats.</title>
        <authorList>
            <person name="Zhu T."/>
            <person name="Hou S."/>
            <person name="Lu X."/>
            <person name="Hess W.R."/>
        </authorList>
    </citation>
    <scope>NUCLEOTIDE SEQUENCE [LARGE SCALE GENOMIC DNA]</scope>
    <source>
        <strain evidence="2 3">NIES-593</strain>
    </source>
</reference>
<keyword evidence="1" id="KW-0472">Membrane</keyword>
<keyword evidence="1" id="KW-0812">Transmembrane</keyword>
<dbReference type="OrthoDB" id="5194395at2"/>
<dbReference type="STRING" id="1921803.NIES593_10995"/>
<sequence>MLSLSLWRYILAWIPMVVLAIINAMIREATYGRYVSELRAHQISTATGVLLFGLYIWGLMSLWGIESPKQAIAVGLIWLGLTVTFEFIFGRYVVGHSWNQLLGDYNILAGRVWIVVLIWIAIAPLLFYRFLE</sequence>
<comment type="caution">
    <text evidence="2">The sequence shown here is derived from an EMBL/GenBank/DDBJ whole genome shotgun (WGS) entry which is preliminary data.</text>
</comment>
<feature type="transmembrane region" description="Helical" evidence="1">
    <location>
        <begin position="106"/>
        <end position="131"/>
    </location>
</feature>
<proteinExistence type="predicted"/>
<dbReference type="AlphaFoldDB" id="A0A1U7HHK0"/>
<organism evidence="2 3">
    <name type="scientific">Hydrococcus rivularis NIES-593</name>
    <dbReference type="NCBI Taxonomy" id="1921803"/>
    <lineage>
        <taxon>Bacteria</taxon>
        <taxon>Bacillati</taxon>
        <taxon>Cyanobacteriota</taxon>
        <taxon>Cyanophyceae</taxon>
        <taxon>Pleurocapsales</taxon>
        <taxon>Hydrococcaceae</taxon>
        <taxon>Hydrococcus</taxon>
    </lineage>
</organism>
<evidence type="ECO:0000313" key="2">
    <source>
        <dbReference type="EMBL" id="OKH23063.1"/>
    </source>
</evidence>
<dbReference type="EMBL" id="MRCB01000011">
    <property type="protein sequence ID" value="OKH23063.1"/>
    <property type="molecule type" value="Genomic_DNA"/>
</dbReference>
<protein>
    <submittedName>
        <fullName evidence="2">Uncharacterized protein</fullName>
    </submittedName>
</protein>
<dbReference type="Proteomes" id="UP000186868">
    <property type="component" value="Unassembled WGS sequence"/>
</dbReference>
<evidence type="ECO:0000256" key="1">
    <source>
        <dbReference type="SAM" id="Phobius"/>
    </source>
</evidence>
<keyword evidence="1" id="KW-1133">Transmembrane helix</keyword>
<gene>
    <name evidence="2" type="ORF">NIES593_10995</name>
</gene>
<keyword evidence="3" id="KW-1185">Reference proteome</keyword>
<feature type="transmembrane region" description="Helical" evidence="1">
    <location>
        <begin position="46"/>
        <end position="65"/>
    </location>
</feature>
<name>A0A1U7HHK0_9CYAN</name>